<evidence type="ECO:0000313" key="3">
    <source>
        <dbReference type="Proteomes" id="UP000593737"/>
    </source>
</evidence>
<accession>A0A7S8IZ06</accession>
<feature type="region of interest" description="Disordered" evidence="1">
    <location>
        <begin position="135"/>
        <end position="160"/>
    </location>
</feature>
<sequence length="160" mass="17289">MSLNRILSVVLLVISGSFTGCLTHPMDARFDLWLGKTKDVRINVIGPPDTCTVLNTGGEVCEWVSNGIASASLSCPSDLIHREPDCPGGVGESWEHHVLYTYDRDGIATTWNYRGSSGQRTSGGPQALPVIKEAKLGDDLSEGETDIQDLTAKTTPERMN</sequence>
<evidence type="ECO:0008006" key="4">
    <source>
        <dbReference type="Google" id="ProtNLM"/>
    </source>
</evidence>
<dbReference type="AlphaFoldDB" id="A0A7S8IZ06"/>
<proteinExistence type="predicted"/>
<name>A0A7S8IZ06_9BACT</name>
<evidence type="ECO:0000313" key="2">
    <source>
        <dbReference type="EMBL" id="QPD04622.1"/>
    </source>
</evidence>
<reference evidence="2 3" key="1">
    <citation type="journal article" date="2020" name="ISME J.">
        <title>Enrichment and physiological characterization of a novel comammox Nitrospira indicates ammonium inhibition of complete nitrification.</title>
        <authorList>
            <person name="Sakoula D."/>
            <person name="Koch H."/>
            <person name="Frank J."/>
            <person name="Jetten M.S.M."/>
            <person name="van Kessel M.A.H.J."/>
            <person name="Lucker S."/>
        </authorList>
    </citation>
    <scope>NUCLEOTIDE SEQUENCE [LARGE SCALE GENOMIC DNA]</scope>
    <source>
        <strain evidence="2">Comreactor17</strain>
    </source>
</reference>
<dbReference type="PROSITE" id="PS51257">
    <property type="entry name" value="PROKAR_LIPOPROTEIN"/>
    <property type="match status" value="1"/>
</dbReference>
<dbReference type="Proteomes" id="UP000593737">
    <property type="component" value="Chromosome"/>
</dbReference>
<protein>
    <recommendedName>
        <fullName evidence="4">Lipoprotein</fullName>
    </recommendedName>
</protein>
<dbReference type="EMBL" id="CP047423">
    <property type="protein sequence ID" value="QPD04622.1"/>
    <property type="molecule type" value="Genomic_DNA"/>
</dbReference>
<evidence type="ECO:0000256" key="1">
    <source>
        <dbReference type="SAM" id="MobiDB-lite"/>
    </source>
</evidence>
<gene>
    <name evidence="2" type="ORF">Nkreftii_002396</name>
</gene>
<dbReference type="KEGG" id="nkf:Nkreftii_002396"/>
<organism evidence="2 3">
    <name type="scientific">Candidatus Nitrospira kreftii</name>
    <dbReference type="NCBI Taxonomy" id="2652173"/>
    <lineage>
        <taxon>Bacteria</taxon>
        <taxon>Pseudomonadati</taxon>
        <taxon>Nitrospirota</taxon>
        <taxon>Nitrospiria</taxon>
        <taxon>Nitrospirales</taxon>
        <taxon>Nitrospiraceae</taxon>
        <taxon>Nitrospira</taxon>
    </lineage>
</organism>